<proteinExistence type="predicted"/>
<reference evidence="3" key="1">
    <citation type="submission" date="2025-08" db="UniProtKB">
        <authorList>
            <consortium name="RefSeq"/>
        </authorList>
    </citation>
    <scope>IDENTIFICATION</scope>
    <source>
        <tissue evidence="3">Kidney</tissue>
    </source>
</reference>
<keyword evidence="1" id="KW-0812">Transmembrane</keyword>
<keyword evidence="1" id="KW-1133">Transmembrane helix</keyword>
<evidence type="ECO:0000256" key="1">
    <source>
        <dbReference type="SAM" id="Phobius"/>
    </source>
</evidence>
<dbReference type="GeneID" id="111731701"/>
<gene>
    <name evidence="3" type="primary">LOC111731701</name>
</gene>
<dbReference type="OrthoDB" id="6884957at2759"/>
<protein>
    <submittedName>
        <fullName evidence="3">Solute carrier family 22 member 1-like</fullName>
    </submittedName>
</protein>
<feature type="transmembrane region" description="Helical" evidence="1">
    <location>
        <begin position="20"/>
        <end position="44"/>
    </location>
</feature>
<keyword evidence="2" id="KW-1185">Reference proteome</keyword>
<dbReference type="KEGG" id="pvp:111731701"/>
<dbReference type="RefSeq" id="XP_023379212.1">
    <property type="nucleotide sequence ID" value="XM_023523444.1"/>
</dbReference>
<evidence type="ECO:0000313" key="2">
    <source>
        <dbReference type="Proteomes" id="UP000515202"/>
    </source>
</evidence>
<evidence type="ECO:0000313" key="3">
    <source>
        <dbReference type="RefSeq" id="XP_023379212.1"/>
    </source>
</evidence>
<sequence>MSTIDDILQQIGEFGLFQKLVFLPLCLLSALFAPVYVGIVFLAFTPDHRCLSPGVAELSQRCGWSPAEELNLTVPGPGPGLWVVLVTG</sequence>
<keyword evidence="1" id="KW-0472">Membrane</keyword>
<organism evidence="2 3">
    <name type="scientific">Pteropus vampyrus</name>
    <name type="common">Large flying fox</name>
    <dbReference type="NCBI Taxonomy" id="132908"/>
    <lineage>
        <taxon>Eukaryota</taxon>
        <taxon>Metazoa</taxon>
        <taxon>Chordata</taxon>
        <taxon>Craniata</taxon>
        <taxon>Vertebrata</taxon>
        <taxon>Euteleostomi</taxon>
        <taxon>Mammalia</taxon>
        <taxon>Eutheria</taxon>
        <taxon>Laurasiatheria</taxon>
        <taxon>Chiroptera</taxon>
        <taxon>Yinpterochiroptera</taxon>
        <taxon>Pteropodoidea</taxon>
        <taxon>Pteropodidae</taxon>
        <taxon>Pteropodinae</taxon>
        <taxon>Pteropus</taxon>
    </lineage>
</organism>
<dbReference type="AlphaFoldDB" id="A0A6P6BVR3"/>
<name>A0A6P6BVR3_PTEVA</name>
<accession>A0A6P6BVR3</accession>
<dbReference type="Proteomes" id="UP000515202">
    <property type="component" value="Unplaced"/>
</dbReference>